<reference evidence="5 6" key="1">
    <citation type="submission" date="2023-07" db="EMBL/GenBank/DDBJ databases">
        <title>Genomic Encyclopedia of Type Strains, Phase IV (KMG-IV): sequencing the most valuable type-strain genomes for metagenomic binning, comparative biology and taxonomic classification.</title>
        <authorList>
            <person name="Goeker M."/>
        </authorList>
    </citation>
    <scope>NUCLEOTIDE SEQUENCE [LARGE SCALE GENOMIC DNA]</scope>
    <source>
        <strain evidence="5 6">DSM 100301</strain>
    </source>
</reference>
<dbReference type="InterPro" id="IPR011008">
    <property type="entry name" value="Dimeric_a/b-barrel"/>
</dbReference>
<dbReference type="Pfam" id="PF13412">
    <property type="entry name" value="HTH_24"/>
    <property type="match status" value="1"/>
</dbReference>
<sequence>MDQIDRKILDLLVDDSRRSLAEIGEGVGLSPSSVNDRIRRLTQQGVVKRFTVEVDHAKIGLPITAFVFVQLHTEASEEAFRAFAASHAAVEECHHLTGGWSYLLKLRLRDLQDIETFLAETKSRRFLARSETMISLSAVAEKTCTGTETA</sequence>
<organism evidence="5 6">
    <name type="scientific">Rhizobium paknamense</name>
    <dbReference type="NCBI Taxonomy" id="1206817"/>
    <lineage>
        <taxon>Bacteria</taxon>
        <taxon>Pseudomonadati</taxon>
        <taxon>Pseudomonadota</taxon>
        <taxon>Alphaproteobacteria</taxon>
        <taxon>Hyphomicrobiales</taxon>
        <taxon>Rhizobiaceae</taxon>
        <taxon>Rhizobium/Agrobacterium group</taxon>
        <taxon>Rhizobium</taxon>
    </lineage>
</organism>
<dbReference type="InterPro" id="IPR019888">
    <property type="entry name" value="Tscrpt_reg_AsnC-like"/>
</dbReference>
<dbReference type="InterPro" id="IPR000485">
    <property type="entry name" value="AsnC-type_HTH_dom"/>
</dbReference>
<name>A0ABU0ICX3_9HYPH</name>
<dbReference type="SMART" id="SM00344">
    <property type="entry name" value="HTH_ASNC"/>
    <property type="match status" value="1"/>
</dbReference>
<evidence type="ECO:0000313" key="6">
    <source>
        <dbReference type="Proteomes" id="UP001235269"/>
    </source>
</evidence>
<evidence type="ECO:0000313" key="5">
    <source>
        <dbReference type="EMBL" id="MDQ0456094.1"/>
    </source>
</evidence>
<proteinExistence type="predicted"/>
<dbReference type="EMBL" id="JAUSWH010000006">
    <property type="protein sequence ID" value="MDQ0456094.1"/>
    <property type="molecule type" value="Genomic_DNA"/>
</dbReference>
<evidence type="ECO:0000259" key="4">
    <source>
        <dbReference type="PROSITE" id="PS50956"/>
    </source>
</evidence>
<protein>
    <submittedName>
        <fullName evidence="5">Lrp/AsnC family leucine-responsive transcriptional regulator</fullName>
    </submittedName>
</protein>
<dbReference type="CDD" id="cd00090">
    <property type="entry name" value="HTH_ARSR"/>
    <property type="match status" value="1"/>
</dbReference>
<dbReference type="PANTHER" id="PTHR30154">
    <property type="entry name" value="LEUCINE-RESPONSIVE REGULATORY PROTEIN"/>
    <property type="match status" value="1"/>
</dbReference>
<dbReference type="InterPro" id="IPR011991">
    <property type="entry name" value="ArsR-like_HTH"/>
</dbReference>
<dbReference type="Gene3D" id="3.30.70.920">
    <property type="match status" value="1"/>
</dbReference>
<dbReference type="SUPFAM" id="SSF54909">
    <property type="entry name" value="Dimeric alpha+beta barrel"/>
    <property type="match status" value="1"/>
</dbReference>
<evidence type="ECO:0000256" key="3">
    <source>
        <dbReference type="ARBA" id="ARBA00023163"/>
    </source>
</evidence>
<gene>
    <name evidence="5" type="ORF">QO005_002434</name>
</gene>
<feature type="domain" description="HTH asnC-type" evidence="4">
    <location>
        <begin position="1"/>
        <end position="62"/>
    </location>
</feature>
<evidence type="ECO:0000256" key="1">
    <source>
        <dbReference type="ARBA" id="ARBA00023015"/>
    </source>
</evidence>
<dbReference type="InterPro" id="IPR019887">
    <property type="entry name" value="Tscrpt_reg_AsnC/Lrp_C"/>
</dbReference>
<keyword evidence="2" id="KW-0238">DNA-binding</keyword>
<dbReference type="Gene3D" id="1.10.10.10">
    <property type="entry name" value="Winged helix-like DNA-binding domain superfamily/Winged helix DNA-binding domain"/>
    <property type="match status" value="1"/>
</dbReference>
<dbReference type="RefSeq" id="WP_307158285.1">
    <property type="nucleotide sequence ID" value="NZ_JAUSWH010000006.1"/>
</dbReference>
<keyword evidence="1" id="KW-0805">Transcription regulation</keyword>
<dbReference type="InterPro" id="IPR036388">
    <property type="entry name" value="WH-like_DNA-bd_sf"/>
</dbReference>
<dbReference type="PROSITE" id="PS00519">
    <property type="entry name" value="HTH_ASNC_1"/>
    <property type="match status" value="1"/>
</dbReference>
<keyword evidence="3" id="KW-0804">Transcription</keyword>
<dbReference type="InterPro" id="IPR036390">
    <property type="entry name" value="WH_DNA-bd_sf"/>
</dbReference>
<dbReference type="SUPFAM" id="SSF46785">
    <property type="entry name" value="Winged helix' DNA-binding domain"/>
    <property type="match status" value="1"/>
</dbReference>
<dbReference type="Proteomes" id="UP001235269">
    <property type="component" value="Unassembled WGS sequence"/>
</dbReference>
<keyword evidence="6" id="KW-1185">Reference proteome</keyword>
<dbReference type="PANTHER" id="PTHR30154:SF53">
    <property type="entry name" value="HTH-TYPE TRANSCRIPTIONAL REGULATOR LRPC"/>
    <property type="match status" value="1"/>
</dbReference>
<dbReference type="InterPro" id="IPR019885">
    <property type="entry name" value="Tscrpt_reg_HTH_AsnC-type_CS"/>
</dbReference>
<dbReference type="PROSITE" id="PS50956">
    <property type="entry name" value="HTH_ASNC_2"/>
    <property type="match status" value="1"/>
</dbReference>
<accession>A0ABU0ICX3</accession>
<dbReference type="PRINTS" id="PR00033">
    <property type="entry name" value="HTHASNC"/>
</dbReference>
<evidence type="ECO:0000256" key="2">
    <source>
        <dbReference type="ARBA" id="ARBA00023125"/>
    </source>
</evidence>
<comment type="caution">
    <text evidence="5">The sequence shown here is derived from an EMBL/GenBank/DDBJ whole genome shotgun (WGS) entry which is preliminary data.</text>
</comment>
<dbReference type="Pfam" id="PF01037">
    <property type="entry name" value="AsnC_trans_reg"/>
    <property type="match status" value="1"/>
</dbReference>